<dbReference type="AlphaFoldDB" id="A0AAD4LWM2"/>
<gene>
    <name evidence="2" type="ORF">B0F90DRAFT_1404610</name>
</gene>
<comment type="caution">
    <text evidence="2">The sequence shown here is derived from an EMBL/GenBank/DDBJ whole genome shotgun (WGS) entry which is preliminary data.</text>
</comment>
<sequence>MLLMQHTCSMLGMALATAEELVLVFPGSGNNTDLESTQANSLPLFYLFLSPSFLAVGISPIASCARGRPSSRSGSTLKTLFAIDQE</sequence>
<keyword evidence="3" id="KW-1185">Reference proteome</keyword>
<evidence type="ECO:0000256" key="1">
    <source>
        <dbReference type="SAM" id="SignalP"/>
    </source>
</evidence>
<evidence type="ECO:0008006" key="4">
    <source>
        <dbReference type="Google" id="ProtNLM"/>
    </source>
</evidence>
<feature type="signal peptide" evidence="1">
    <location>
        <begin position="1"/>
        <end position="18"/>
    </location>
</feature>
<organism evidence="2 3">
    <name type="scientific">Multifurca ochricompacta</name>
    <dbReference type="NCBI Taxonomy" id="376703"/>
    <lineage>
        <taxon>Eukaryota</taxon>
        <taxon>Fungi</taxon>
        <taxon>Dikarya</taxon>
        <taxon>Basidiomycota</taxon>
        <taxon>Agaricomycotina</taxon>
        <taxon>Agaricomycetes</taxon>
        <taxon>Russulales</taxon>
        <taxon>Russulaceae</taxon>
        <taxon>Multifurca</taxon>
    </lineage>
</organism>
<protein>
    <recommendedName>
        <fullName evidence="4">Secreted protein</fullName>
    </recommendedName>
</protein>
<name>A0AAD4LWM2_9AGAM</name>
<proteinExistence type="predicted"/>
<evidence type="ECO:0000313" key="3">
    <source>
        <dbReference type="Proteomes" id="UP001203297"/>
    </source>
</evidence>
<evidence type="ECO:0000313" key="2">
    <source>
        <dbReference type="EMBL" id="KAI0293319.1"/>
    </source>
</evidence>
<dbReference type="Proteomes" id="UP001203297">
    <property type="component" value="Unassembled WGS sequence"/>
</dbReference>
<feature type="chain" id="PRO_5041982968" description="Secreted protein" evidence="1">
    <location>
        <begin position="19"/>
        <end position="86"/>
    </location>
</feature>
<dbReference type="EMBL" id="WTXG01000098">
    <property type="protein sequence ID" value="KAI0293319.1"/>
    <property type="molecule type" value="Genomic_DNA"/>
</dbReference>
<reference evidence="2" key="1">
    <citation type="journal article" date="2022" name="New Phytol.">
        <title>Evolutionary transition to the ectomycorrhizal habit in the genomes of a hyperdiverse lineage of mushroom-forming fungi.</title>
        <authorList>
            <person name="Looney B."/>
            <person name="Miyauchi S."/>
            <person name="Morin E."/>
            <person name="Drula E."/>
            <person name="Courty P.E."/>
            <person name="Kohler A."/>
            <person name="Kuo A."/>
            <person name="LaButti K."/>
            <person name="Pangilinan J."/>
            <person name="Lipzen A."/>
            <person name="Riley R."/>
            <person name="Andreopoulos W."/>
            <person name="He G."/>
            <person name="Johnson J."/>
            <person name="Nolan M."/>
            <person name="Tritt A."/>
            <person name="Barry K.W."/>
            <person name="Grigoriev I.V."/>
            <person name="Nagy L.G."/>
            <person name="Hibbett D."/>
            <person name="Henrissat B."/>
            <person name="Matheny P.B."/>
            <person name="Labbe J."/>
            <person name="Martin F.M."/>
        </authorList>
    </citation>
    <scope>NUCLEOTIDE SEQUENCE</scope>
    <source>
        <strain evidence="2">BPL690</strain>
    </source>
</reference>
<accession>A0AAD4LWM2</accession>
<keyword evidence="1" id="KW-0732">Signal</keyword>